<name>A0A8X6RK04_TRICX</name>
<proteinExistence type="predicted"/>
<evidence type="ECO:0000313" key="2">
    <source>
        <dbReference type="Proteomes" id="UP000887159"/>
    </source>
</evidence>
<organism evidence="1 2">
    <name type="scientific">Trichonephila clavipes</name>
    <name type="common">Golden silk orbweaver</name>
    <name type="synonym">Nephila clavipes</name>
    <dbReference type="NCBI Taxonomy" id="2585209"/>
    <lineage>
        <taxon>Eukaryota</taxon>
        <taxon>Metazoa</taxon>
        <taxon>Ecdysozoa</taxon>
        <taxon>Arthropoda</taxon>
        <taxon>Chelicerata</taxon>
        <taxon>Arachnida</taxon>
        <taxon>Araneae</taxon>
        <taxon>Araneomorphae</taxon>
        <taxon>Entelegynae</taxon>
        <taxon>Araneoidea</taxon>
        <taxon>Nephilidae</taxon>
        <taxon>Trichonephila</taxon>
    </lineage>
</organism>
<dbReference type="InterPro" id="IPR036397">
    <property type="entry name" value="RNaseH_sf"/>
</dbReference>
<dbReference type="EMBL" id="BMAU01021175">
    <property type="protein sequence ID" value="GFX93744.1"/>
    <property type="molecule type" value="Genomic_DNA"/>
</dbReference>
<dbReference type="PANTHER" id="PTHR47481">
    <property type="match status" value="1"/>
</dbReference>
<protein>
    <submittedName>
        <fullName evidence="1">Copia protein</fullName>
    </submittedName>
</protein>
<dbReference type="GO" id="GO:0003676">
    <property type="term" value="F:nucleic acid binding"/>
    <property type="evidence" value="ECO:0007669"/>
    <property type="project" value="InterPro"/>
</dbReference>
<dbReference type="Pfam" id="PF14223">
    <property type="entry name" value="Retrotran_gag_2"/>
    <property type="match status" value="1"/>
</dbReference>
<keyword evidence="2" id="KW-1185">Reference proteome</keyword>
<comment type="caution">
    <text evidence="1">The sequence shown here is derived from an EMBL/GenBank/DDBJ whole genome shotgun (WGS) entry which is preliminary data.</text>
</comment>
<sequence length="405" mass="48100">MEPSIERFNSTNYNTWKEDVRVLLMDRNSCRIITSQEVKPNDGASAKEKLNFESRWDQAYSTIYLSIEEEYRNLISDTCDPIVAWKKLQDHFQPHTRARVIGLLDEFFNCRILEEEEIGLYATLLRTIVFQLRDAGQPLEDLYQAFQLIEYLPESYQGIVQSIYRWDNNDFKFEHILSELLTEESRLKQCKKDLNLIDTNDLAHKTKNMKLKSGNFKKSENKIGPCFNCHKMGHLIENYDYSRKVTVFPIKRKSDVFNCFTRYQKWAERFLNNKVVNVRIDNGLEFIHKEFCTFLDSQVTEMERTNTYSPEMNGKADWESYASSVDSEINRNPLTNDVESDWLTLKDIIIRNAEMTIPRGNFRKTKKHFIHESESLQKLLWRRKNIYLGHLVYLLNLQLEPSYRN</sequence>
<dbReference type="AlphaFoldDB" id="A0A8X6RK04"/>
<dbReference type="Proteomes" id="UP000887159">
    <property type="component" value="Unassembled WGS sequence"/>
</dbReference>
<gene>
    <name evidence="1" type="primary">GIP_131</name>
    <name evidence="1" type="ORF">TNCV_1589201</name>
</gene>
<evidence type="ECO:0000313" key="1">
    <source>
        <dbReference type="EMBL" id="GFX93744.1"/>
    </source>
</evidence>
<dbReference type="SUPFAM" id="SSF53098">
    <property type="entry name" value="Ribonuclease H-like"/>
    <property type="match status" value="1"/>
</dbReference>
<dbReference type="InterPro" id="IPR012337">
    <property type="entry name" value="RNaseH-like_sf"/>
</dbReference>
<accession>A0A8X6RK04</accession>
<reference evidence="1" key="1">
    <citation type="submission" date="2020-08" db="EMBL/GenBank/DDBJ databases">
        <title>Multicomponent nature underlies the extraordinary mechanical properties of spider dragline silk.</title>
        <authorList>
            <person name="Kono N."/>
            <person name="Nakamura H."/>
            <person name="Mori M."/>
            <person name="Yoshida Y."/>
            <person name="Ohtoshi R."/>
            <person name="Malay A.D."/>
            <person name="Moran D.A.P."/>
            <person name="Tomita M."/>
            <person name="Numata K."/>
            <person name="Arakawa K."/>
        </authorList>
    </citation>
    <scope>NUCLEOTIDE SEQUENCE</scope>
</reference>
<dbReference type="Gene3D" id="3.30.420.10">
    <property type="entry name" value="Ribonuclease H-like superfamily/Ribonuclease H"/>
    <property type="match status" value="1"/>
</dbReference>
<dbReference type="PANTHER" id="PTHR47481:SF7">
    <property type="entry name" value="CCHC-TYPE DOMAIN-CONTAINING PROTEIN"/>
    <property type="match status" value="1"/>
</dbReference>